<dbReference type="InterPro" id="IPR050273">
    <property type="entry name" value="GppA/Ppx_hydrolase"/>
</dbReference>
<evidence type="ECO:0000313" key="3">
    <source>
        <dbReference type="EMBL" id="QIG78748.1"/>
    </source>
</evidence>
<dbReference type="AlphaFoldDB" id="A0A6G6Y202"/>
<gene>
    <name evidence="3" type="ORF">G5C33_02370</name>
</gene>
<dbReference type="PANTHER" id="PTHR30005">
    <property type="entry name" value="EXOPOLYPHOSPHATASE"/>
    <property type="match status" value="1"/>
</dbReference>
<reference evidence="3 4" key="1">
    <citation type="submission" date="2020-02" db="EMBL/GenBank/DDBJ databases">
        <authorList>
            <person name="Zheng R.K."/>
            <person name="Sun C.M."/>
        </authorList>
    </citation>
    <scope>NUCLEOTIDE SEQUENCE [LARGE SCALE GENOMIC DNA]</scope>
    <source>
        <strain evidence="4">zrk23</strain>
    </source>
</reference>
<dbReference type="Proteomes" id="UP000501568">
    <property type="component" value="Chromosome"/>
</dbReference>
<organism evidence="3 4">
    <name type="scientific">Stakelama tenebrarum</name>
    <dbReference type="NCBI Taxonomy" id="2711215"/>
    <lineage>
        <taxon>Bacteria</taxon>
        <taxon>Pseudomonadati</taxon>
        <taxon>Pseudomonadota</taxon>
        <taxon>Alphaproteobacteria</taxon>
        <taxon>Sphingomonadales</taxon>
        <taxon>Sphingomonadaceae</taxon>
        <taxon>Stakelama</taxon>
    </lineage>
</organism>
<dbReference type="GO" id="GO:0016462">
    <property type="term" value="F:pyrophosphatase activity"/>
    <property type="evidence" value="ECO:0007669"/>
    <property type="project" value="TreeGrafter"/>
</dbReference>
<dbReference type="Gene3D" id="3.30.420.40">
    <property type="match status" value="1"/>
</dbReference>
<proteinExistence type="predicted"/>
<evidence type="ECO:0000313" key="4">
    <source>
        <dbReference type="Proteomes" id="UP000501568"/>
    </source>
</evidence>
<feature type="region of interest" description="Disordered" evidence="1">
    <location>
        <begin position="1"/>
        <end position="36"/>
    </location>
</feature>
<evidence type="ECO:0000256" key="1">
    <source>
        <dbReference type="SAM" id="MobiDB-lite"/>
    </source>
</evidence>
<dbReference type="PANTHER" id="PTHR30005:SF0">
    <property type="entry name" value="RETROGRADE REGULATION PROTEIN 2"/>
    <property type="match status" value="1"/>
</dbReference>
<dbReference type="EMBL" id="CP049109">
    <property type="protein sequence ID" value="QIG78748.1"/>
    <property type="molecule type" value="Genomic_DNA"/>
</dbReference>
<dbReference type="KEGG" id="spzr:G5C33_02370"/>
<evidence type="ECO:0000259" key="2">
    <source>
        <dbReference type="Pfam" id="PF02541"/>
    </source>
</evidence>
<dbReference type="Gene3D" id="3.30.420.150">
    <property type="entry name" value="Exopolyphosphatase. Domain 2"/>
    <property type="match status" value="1"/>
</dbReference>
<keyword evidence="4" id="KW-1185">Reference proteome</keyword>
<dbReference type="CDD" id="cd24054">
    <property type="entry name" value="ASKHA_NBD_AaPPX-GppA_MtPPX2-like"/>
    <property type="match status" value="1"/>
</dbReference>
<dbReference type="SUPFAM" id="SSF53067">
    <property type="entry name" value="Actin-like ATPase domain"/>
    <property type="match status" value="2"/>
</dbReference>
<dbReference type="InterPro" id="IPR043129">
    <property type="entry name" value="ATPase_NBD"/>
</dbReference>
<feature type="compositionally biased region" description="Polar residues" evidence="1">
    <location>
        <begin position="18"/>
        <end position="27"/>
    </location>
</feature>
<dbReference type="Pfam" id="PF02541">
    <property type="entry name" value="Ppx-GppA"/>
    <property type="match status" value="1"/>
</dbReference>
<name>A0A6G6Y202_9SPHN</name>
<dbReference type="InterPro" id="IPR003695">
    <property type="entry name" value="Ppx_GppA_N"/>
</dbReference>
<feature type="domain" description="Ppx/GppA phosphatase N-terminal" evidence="2">
    <location>
        <begin position="59"/>
        <end position="352"/>
    </location>
</feature>
<accession>A0A6G6Y202</accession>
<sequence length="357" mass="37678">MGDGSARMPRPGSKGSGKRSNQGSSRAATAPAPAVRGRWPHARHYAALDLGTNNCRLLIARPQGSGFAVVDAFSRIVRLGEGLATNGQLSDAAVERTIAALRVCAEKLRKRNVTLARSVATEACRRASNGAEFIERVYRETGIALDIITAEEEARLAVLGCHALLEPGDGPALVFDIGGGSTELVLVGPGDEVPPILDWHSAPWGVVSLTEATARGDSPEARAAAYADMRARVRESFAPFAERLGPIAGRPRLLGTSGTVTTLASVHLGLASYDRAVIDGLIVPVSVMRDVSVRLSEMSVSERSHVACIGSERADLVVAGCAILETILDLWPAERLGIADRGIREGILRRLMQGQGA</sequence>
<protein>
    <submittedName>
        <fullName evidence="3">Ppx/GppA family phosphatase</fullName>
    </submittedName>
</protein>